<dbReference type="PIRSF" id="PIRSF000497">
    <property type="entry name" value="MAT"/>
    <property type="match status" value="1"/>
</dbReference>
<evidence type="ECO:0000313" key="17">
    <source>
        <dbReference type="Proteomes" id="UP001597399"/>
    </source>
</evidence>
<accession>A0ABW5S3K6</accession>
<evidence type="ECO:0000256" key="5">
    <source>
        <dbReference type="ARBA" id="ARBA00022723"/>
    </source>
</evidence>
<dbReference type="HAMAP" id="MF_00086">
    <property type="entry name" value="S_AdoMet_synth1"/>
    <property type="match status" value="1"/>
</dbReference>
<name>A0ABW5S3K6_9BACL</name>
<dbReference type="EC" id="2.5.1.6" evidence="10"/>
<feature type="region of interest" description="Flexible loop" evidence="10">
    <location>
        <begin position="99"/>
        <end position="109"/>
    </location>
</feature>
<keyword evidence="10" id="KW-0963">Cytoplasm</keyword>
<dbReference type="EMBL" id="JBHUMQ010000026">
    <property type="protein sequence ID" value="MFD2694376.1"/>
    <property type="molecule type" value="Genomic_DNA"/>
</dbReference>
<feature type="binding site" evidence="10">
    <location>
        <position position="272"/>
    </location>
    <ligand>
        <name>ATP</name>
        <dbReference type="ChEBI" id="CHEBI:30616"/>
        <note>ligand shared between two neighboring subunits</note>
    </ligand>
</feature>
<keyword evidence="3 10" id="KW-0554">One-carbon metabolism</keyword>
<dbReference type="Pfam" id="PF00438">
    <property type="entry name" value="S-AdoMet_synt_N"/>
    <property type="match status" value="1"/>
</dbReference>
<feature type="binding site" evidence="10">
    <location>
        <position position="249"/>
    </location>
    <ligand>
        <name>ATP</name>
        <dbReference type="ChEBI" id="CHEBI:30616"/>
        <note>ligand shared between two neighboring subunits</note>
    </ligand>
</feature>
<comment type="catalytic activity">
    <reaction evidence="10">
        <text>L-methionine + ATP + H2O = S-adenosyl-L-methionine + phosphate + diphosphate</text>
        <dbReference type="Rhea" id="RHEA:21080"/>
        <dbReference type="ChEBI" id="CHEBI:15377"/>
        <dbReference type="ChEBI" id="CHEBI:30616"/>
        <dbReference type="ChEBI" id="CHEBI:33019"/>
        <dbReference type="ChEBI" id="CHEBI:43474"/>
        <dbReference type="ChEBI" id="CHEBI:57844"/>
        <dbReference type="ChEBI" id="CHEBI:59789"/>
        <dbReference type="EC" id="2.5.1.6"/>
    </reaction>
</comment>
<dbReference type="NCBIfam" id="TIGR01034">
    <property type="entry name" value="metK"/>
    <property type="match status" value="1"/>
</dbReference>
<feature type="binding site" evidence="10">
    <location>
        <position position="249"/>
    </location>
    <ligand>
        <name>L-methionine</name>
        <dbReference type="ChEBI" id="CHEBI:57844"/>
        <note>ligand shared between two neighboring subunits</note>
    </ligand>
</feature>
<comment type="subunit">
    <text evidence="10">Homotetramer; dimer of dimers.</text>
</comment>
<comment type="cofactor">
    <cofactor evidence="10">
        <name>Mg(2+)</name>
        <dbReference type="ChEBI" id="CHEBI:18420"/>
    </cofactor>
    <text evidence="10">Binds 2 divalent ions per subunit.</text>
</comment>
<dbReference type="PROSITE" id="PS00376">
    <property type="entry name" value="ADOMET_SYNTHASE_1"/>
    <property type="match status" value="1"/>
</dbReference>
<dbReference type="Gene3D" id="3.30.300.10">
    <property type="match status" value="3"/>
</dbReference>
<feature type="binding site" description="in other chain" evidence="10">
    <location>
        <position position="56"/>
    </location>
    <ligand>
        <name>L-methionine</name>
        <dbReference type="ChEBI" id="CHEBI:57844"/>
        <note>ligand shared between two neighboring subunits</note>
    </ligand>
</feature>
<comment type="subcellular location">
    <subcellularLocation>
        <location evidence="10 11">Cytoplasm</location>
    </subcellularLocation>
</comment>
<feature type="binding site" description="in other chain" evidence="10">
    <location>
        <begin position="240"/>
        <end position="241"/>
    </location>
    <ligand>
        <name>ATP</name>
        <dbReference type="ChEBI" id="CHEBI:30616"/>
        <note>ligand shared between two neighboring subunits</note>
    </ligand>
</feature>
<proteinExistence type="inferred from homology"/>
<evidence type="ECO:0000256" key="7">
    <source>
        <dbReference type="ARBA" id="ARBA00022840"/>
    </source>
</evidence>
<evidence type="ECO:0000256" key="9">
    <source>
        <dbReference type="ARBA" id="ARBA00022958"/>
    </source>
</evidence>
<keyword evidence="8 10" id="KW-0460">Magnesium</keyword>
<keyword evidence="5 10" id="KW-0479">Metal-binding</keyword>
<dbReference type="InterPro" id="IPR022629">
    <property type="entry name" value="S-AdoMet_synt_central"/>
</dbReference>
<dbReference type="Proteomes" id="UP001597399">
    <property type="component" value="Unassembled WGS sequence"/>
</dbReference>
<evidence type="ECO:0000259" key="15">
    <source>
        <dbReference type="Pfam" id="PF02773"/>
    </source>
</evidence>
<feature type="binding site" evidence="10">
    <location>
        <position position="17"/>
    </location>
    <ligand>
        <name>Mg(2+)</name>
        <dbReference type="ChEBI" id="CHEBI:18420"/>
    </ligand>
</feature>
<sequence length="401" mass="43886">MNATERTSESVTEGHPDKLCDQIADTILDAYLRKDSQAHVAIECMISQNLLVIAGEIRSSASINLEALARAVLRSVGYNSREKGFDCDRSLIITNVNQQSKDISQGVDCALEFKQRTTADGDLKIGAGDQGTVYGYACNEAEDYLPLTLYLAHRLTRRLAEVRKQGVFPFLRPDGKAQVTVRYDENDRPVSVKTVVLSAQHDEAVSREELTEKLTRDVIQAVVPAELLRNSELLINPTGRFVIGGPQGDTGLTGRKIIIDTYGGVIPHGGGAFSGKDPSKVDRSGAYMARYAAKNVVAAGLADRCQIAVSYAIGVAEPVSVSVETFGTERIPLQVLQAIVHKTFQFAPGSIIETLHLRRPIYQSTACYGHFKSGFGYPWEETDQVGLLERLKRAVVQAMQR</sequence>
<keyword evidence="7 10" id="KW-0067">ATP-binding</keyword>
<organism evidence="16 17">
    <name type="scientific">Sporolactobacillus shoreicorticis</name>
    <dbReference type="NCBI Taxonomy" id="1923877"/>
    <lineage>
        <taxon>Bacteria</taxon>
        <taxon>Bacillati</taxon>
        <taxon>Bacillota</taxon>
        <taxon>Bacilli</taxon>
        <taxon>Bacillales</taxon>
        <taxon>Sporolactobacillaceae</taxon>
        <taxon>Sporolactobacillus</taxon>
    </lineage>
</organism>
<feature type="binding site" description="in other chain" evidence="10">
    <location>
        <begin position="255"/>
        <end position="256"/>
    </location>
    <ligand>
        <name>ATP</name>
        <dbReference type="ChEBI" id="CHEBI:30616"/>
        <note>ligand shared between two neighboring subunits</note>
    </ligand>
</feature>
<evidence type="ECO:0000313" key="16">
    <source>
        <dbReference type="EMBL" id="MFD2694376.1"/>
    </source>
</evidence>
<comment type="function">
    <text evidence="10">Catalyzes the formation of S-adenosylmethionine (AdoMet) from methionine and ATP. The overall synthetic reaction is composed of two sequential steps, AdoMet formation and the subsequent tripolyphosphate hydrolysis which occurs prior to release of AdoMet from the enzyme.</text>
</comment>
<evidence type="ECO:0000256" key="8">
    <source>
        <dbReference type="ARBA" id="ARBA00022842"/>
    </source>
</evidence>
<dbReference type="InterPro" id="IPR022631">
    <property type="entry name" value="ADOMET_SYNTHASE_CS"/>
</dbReference>
<keyword evidence="9 10" id="KW-0630">Potassium</keyword>
<reference evidence="17" key="1">
    <citation type="journal article" date="2019" name="Int. J. Syst. Evol. Microbiol.">
        <title>The Global Catalogue of Microorganisms (GCM) 10K type strain sequencing project: providing services to taxonomists for standard genome sequencing and annotation.</title>
        <authorList>
            <consortium name="The Broad Institute Genomics Platform"/>
            <consortium name="The Broad Institute Genome Sequencing Center for Infectious Disease"/>
            <person name="Wu L."/>
            <person name="Ma J."/>
        </authorList>
    </citation>
    <scope>NUCLEOTIDE SEQUENCE [LARGE SCALE GENOMIC DNA]</scope>
    <source>
        <strain evidence="17">TISTR 2466</strain>
    </source>
</reference>
<feature type="domain" description="S-adenosylmethionine synthetase central" evidence="14">
    <location>
        <begin position="124"/>
        <end position="241"/>
    </location>
</feature>
<dbReference type="PANTHER" id="PTHR11964">
    <property type="entry name" value="S-ADENOSYLMETHIONINE SYNTHETASE"/>
    <property type="match status" value="1"/>
</dbReference>
<evidence type="ECO:0000256" key="6">
    <source>
        <dbReference type="ARBA" id="ARBA00022741"/>
    </source>
</evidence>
<dbReference type="Pfam" id="PF02772">
    <property type="entry name" value="S-AdoMet_synt_M"/>
    <property type="match status" value="1"/>
</dbReference>
<feature type="binding site" description="in other chain" evidence="10">
    <location>
        <position position="99"/>
    </location>
    <ligand>
        <name>L-methionine</name>
        <dbReference type="ChEBI" id="CHEBI:57844"/>
        <note>ligand shared between two neighboring subunits</note>
    </ligand>
</feature>
<evidence type="ECO:0000256" key="2">
    <source>
        <dbReference type="ARBA" id="ARBA00009685"/>
    </source>
</evidence>
<evidence type="ECO:0000256" key="11">
    <source>
        <dbReference type="RuleBase" id="RU000542"/>
    </source>
</evidence>
<keyword evidence="6 10" id="KW-0547">Nucleotide-binding</keyword>
<dbReference type="InterPro" id="IPR022630">
    <property type="entry name" value="S-AdoMet_synt_C"/>
</dbReference>
<evidence type="ECO:0000256" key="10">
    <source>
        <dbReference type="HAMAP-Rule" id="MF_00086"/>
    </source>
</evidence>
<feature type="binding site" evidence="10">
    <location>
        <position position="43"/>
    </location>
    <ligand>
        <name>K(+)</name>
        <dbReference type="ChEBI" id="CHEBI:29103"/>
    </ligand>
</feature>
<evidence type="ECO:0000256" key="12">
    <source>
        <dbReference type="RuleBase" id="RU004462"/>
    </source>
</evidence>
<feature type="binding site" description="in other chain" evidence="10">
    <location>
        <position position="15"/>
    </location>
    <ligand>
        <name>ATP</name>
        <dbReference type="ChEBI" id="CHEBI:30616"/>
        <note>ligand shared between two neighboring subunits</note>
    </ligand>
</feature>
<dbReference type="InterPro" id="IPR022628">
    <property type="entry name" value="S-AdoMet_synt_N"/>
</dbReference>
<comment type="caution">
    <text evidence="16">The sequence shown here is derived from an EMBL/GenBank/DDBJ whole genome shotgun (WGS) entry which is preliminary data.</text>
</comment>
<feature type="domain" description="S-adenosylmethionine synthetase N-terminal" evidence="13">
    <location>
        <begin position="7"/>
        <end position="100"/>
    </location>
</feature>
<dbReference type="InterPro" id="IPR022636">
    <property type="entry name" value="S-AdoMet_synthetase_sfam"/>
</dbReference>
<dbReference type="CDD" id="cd18079">
    <property type="entry name" value="S-AdoMet_synt"/>
    <property type="match status" value="1"/>
</dbReference>
<keyword evidence="17" id="KW-1185">Reference proteome</keyword>
<dbReference type="Pfam" id="PF02773">
    <property type="entry name" value="S-AdoMet_synt_C"/>
    <property type="match status" value="1"/>
</dbReference>
<dbReference type="GO" id="GO:0004478">
    <property type="term" value="F:methionine adenosyltransferase activity"/>
    <property type="evidence" value="ECO:0007669"/>
    <property type="project" value="UniProtKB-EC"/>
</dbReference>
<feature type="binding site" description="in other chain" evidence="10">
    <location>
        <begin position="174"/>
        <end position="176"/>
    </location>
    <ligand>
        <name>ATP</name>
        <dbReference type="ChEBI" id="CHEBI:30616"/>
        <note>ligand shared between two neighboring subunits</note>
    </ligand>
</feature>
<evidence type="ECO:0000256" key="4">
    <source>
        <dbReference type="ARBA" id="ARBA00022679"/>
    </source>
</evidence>
<evidence type="ECO:0000259" key="13">
    <source>
        <dbReference type="Pfam" id="PF00438"/>
    </source>
</evidence>
<evidence type="ECO:0000256" key="3">
    <source>
        <dbReference type="ARBA" id="ARBA00022563"/>
    </source>
</evidence>
<dbReference type="PROSITE" id="PS00377">
    <property type="entry name" value="ADOMET_SYNTHASE_2"/>
    <property type="match status" value="1"/>
</dbReference>
<comment type="similarity">
    <text evidence="2 10 12">Belongs to the AdoMet synthase family.</text>
</comment>
<evidence type="ECO:0000256" key="1">
    <source>
        <dbReference type="ARBA" id="ARBA00005224"/>
    </source>
</evidence>
<keyword evidence="4 10" id="KW-0808">Transferase</keyword>
<gene>
    <name evidence="10 16" type="primary">metK</name>
    <name evidence="16" type="ORF">ACFSUE_12170</name>
</gene>
<feature type="binding site" evidence="10">
    <location>
        <position position="276"/>
    </location>
    <ligand>
        <name>ATP</name>
        <dbReference type="ChEBI" id="CHEBI:30616"/>
        <note>ligand shared between two neighboring subunits</note>
    </ligand>
</feature>
<evidence type="ECO:0000259" key="14">
    <source>
        <dbReference type="Pfam" id="PF02772"/>
    </source>
</evidence>
<feature type="binding site" description="in other chain" evidence="10">
    <location>
        <position position="280"/>
    </location>
    <ligand>
        <name>L-methionine</name>
        <dbReference type="ChEBI" id="CHEBI:57844"/>
        <note>ligand shared between two neighboring subunits</note>
    </ligand>
</feature>
<dbReference type="RefSeq" id="WP_253057918.1">
    <property type="nucleotide sequence ID" value="NZ_JAMXWM010000001.1"/>
</dbReference>
<protein>
    <recommendedName>
        <fullName evidence="10">S-adenosylmethionine synthase</fullName>
        <shortName evidence="10">AdoMet synthase</shortName>
        <ecNumber evidence="10">2.5.1.6</ecNumber>
    </recommendedName>
    <alternativeName>
        <fullName evidence="10">MAT</fullName>
    </alternativeName>
    <alternativeName>
        <fullName evidence="10">Methionine adenosyltransferase</fullName>
    </alternativeName>
</protein>
<comment type="cofactor">
    <cofactor evidence="10">
        <name>K(+)</name>
        <dbReference type="ChEBI" id="CHEBI:29103"/>
    </cofactor>
    <text evidence="10">Binds 1 potassium ion per subunit.</text>
</comment>
<dbReference type="SUPFAM" id="SSF55973">
    <property type="entry name" value="S-adenosylmethionine synthetase"/>
    <property type="match status" value="3"/>
</dbReference>
<feature type="domain" description="S-adenosylmethionine synthetase C-terminal" evidence="15">
    <location>
        <begin position="243"/>
        <end position="380"/>
    </location>
</feature>
<comment type="pathway">
    <text evidence="1 10">Amino-acid biosynthesis; S-adenosyl-L-methionine biosynthesis; S-adenosyl-L-methionine from L-methionine: step 1/1.</text>
</comment>
<dbReference type="InterPro" id="IPR002133">
    <property type="entry name" value="S-AdoMet_synthetase"/>
</dbReference>